<reference evidence="3" key="1">
    <citation type="submission" date="2016-11" db="EMBL/GenBank/DDBJ databases">
        <authorList>
            <person name="Varghese N."/>
            <person name="Submissions S."/>
        </authorList>
    </citation>
    <scope>NUCLEOTIDE SEQUENCE [LARGE SCALE GENOMIC DNA]</scope>
    <source>
        <strain evidence="3">DSM 18569</strain>
    </source>
</reference>
<evidence type="ECO:0000313" key="3">
    <source>
        <dbReference type="Proteomes" id="UP000183947"/>
    </source>
</evidence>
<evidence type="ECO:0008006" key="4">
    <source>
        <dbReference type="Google" id="ProtNLM"/>
    </source>
</evidence>
<accession>A0A1M7H744</accession>
<dbReference type="EMBL" id="FRAS01000044">
    <property type="protein sequence ID" value="SHM24320.1"/>
    <property type="molecule type" value="Genomic_DNA"/>
</dbReference>
<evidence type="ECO:0000256" key="1">
    <source>
        <dbReference type="SAM" id="Coils"/>
    </source>
</evidence>
<keyword evidence="1" id="KW-0175">Coiled coil</keyword>
<evidence type="ECO:0000313" key="2">
    <source>
        <dbReference type="EMBL" id="SHM24320.1"/>
    </source>
</evidence>
<gene>
    <name evidence="2" type="ORF">SAMN02746009_04175</name>
</gene>
<keyword evidence="3" id="KW-1185">Reference proteome</keyword>
<feature type="coiled-coil region" evidence="1">
    <location>
        <begin position="82"/>
        <end position="109"/>
    </location>
</feature>
<organism evidence="2 3">
    <name type="scientific">Hymenobacter psychrotolerans DSM 18569</name>
    <dbReference type="NCBI Taxonomy" id="1121959"/>
    <lineage>
        <taxon>Bacteria</taxon>
        <taxon>Pseudomonadati</taxon>
        <taxon>Bacteroidota</taxon>
        <taxon>Cytophagia</taxon>
        <taxon>Cytophagales</taxon>
        <taxon>Hymenobacteraceae</taxon>
        <taxon>Hymenobacter</taxon>
    </lineage>
</organism>
<dbReference type="RefSeq" id="WP_244535999.1">
    <property type="nucleotide sequence ID" value="NZ_FRAS01000044.1"/>
</dbReference>
<name>A0A1M7H744_9BACT</name>
<dbReference type="Proteomes" id="UP000183947">
    <property type="component" value="Unassembled WGS sequence"/>
</dbReference>
<proteinExistence type="predicted"/>
<protein>
    <recommendedName>
        <fullName evidence="4">Transposase</fullName>
    </recommendedName>
</protein>
<sequence>MEHLFLFRKQAHELKMRQMVEEITCGRHTIESAMSKYQVLTRSTVTKWLERVRQEEQARTQAMEDNLKKPPTTLVEHVVQHADALTGQVKQLQKQLEQAELQVLYYRNVIRVAEQELGLSIEKKSATK</sequence>
<dbReference type="STRING" id="1121959.SAMN02746009_04175"/>
<dbReference type="AlphaFoldDB" id="A0A1M7H744"/>